<evidence type="ECO:0000256" key="6">
    <source>
        <dbReference type="ARBA" id="ARBA00023180"/>
    </source>
</evidence>
<evidence type="ECO:0000256" key="5">
    <source>
        <dbReference type="ARBA" id="ARBA00023136"/>
    </source>
</evidence>
<dbReference type="Pfam" id="PF08263">
    <property type="entry name" value="LRRNT_2"/>
    <property type="match status" value="1"/>
</dbReference>
<dbReference type="PRINTS" id="PR00019">
    <property type="entry name" value="LEURICHRPT"/>
</dbReference>
<evidence type="ECO:0000256" key="1">
    <source>
        <dbReference type="ARBA" id="ARBA00004370"/>
    </source>
</evidence>
<comment type="subcellular location">
    <subcellularLocation>
        <location evidence="1">Membrane</location>
    </subcellularLocation>
</comment>
<dbReference type="InterPro" id="IPR013210">
    <property type="entry name" value="LRR_N_plant-typ"/>
</dbReference>
<dbReference type="PANTHER" id="PTHR48009">
    <property type="entry name" value="LEUCINE-RICH REPEAT (LRR) FAMILY PROTEIN"/>
    <property type="match status" value="1"/>
</dbReference>
<keyword evidence="3" id="KW-0732">Signal</keyword>
<evidence type="ECO:0000313" key="9">
    <source>
        <dbReference type="Proteomes" id="UP001630127"/>
    </source>
</evidence>
<evidence type="ECO:0000256" key="2">
    <source>
        <dbReference type="ARBA" id="ARBA00022614"/>
    </source>
</evidence>
<proteinExistence type="predicted"/>
<dbReference type="Pfam" id="PF00560">
    <property type="entry name" value="LRR_1"/>
    <property type="match status" value="3"/>
</dbReference>
<evidence type="ECO:0000256" key="4">
    <source>
        <dbReference type="ARBA" id="ARBA00022737"/>
    </source>
</evidence>
<organism evidence="8 9">
    <name type="scientific">Cinchona calisaya</name>
    <dbReference type="NCBI Taxonomy" id="153742"/>
    <lineage>
        <taxon>Eukaryota</taxon>
        <taxon>Viridiplantae</taxon>
        <taxon>Streptophyta</taxon>
        <taxon>Embryophyta</taxon>
        <taxon>Tracheophyta</taxon>
        <taxon>Spermatophyta</taxon>
        <taxon>Magnoliopsida</taxon>
        <taxon>eudicotyledons</taxon>
        <taxon>Gunneridae</taxon>
        <taxon>Pentapetalae</taxon>
        <taxon>asterids</taxon>
        <taxon>lamiids</taxon>
        <taxon>Gentianales</taxon>
        <taxon>Rubiaceae</taxon>
        <taxon>Cinchonoideae</taxon>
        <taxon>Cinchoneae</taxon>
        <taxon>Cinchona</taxon>
    </lineage>
</organism>
<comment type="caution">
    <text evidence="8">The sequence shown here is derived from an EMBL/GenBank/DDBJ whole genome shotgun (WGS) entry which is preliminary data.</text>
</comment>
<dbReference type="SUPFAM" id="SSF52058">
    <property type="entry name" value="L domain-like"/>
    <property type="match status" value="1"/>
</dbReference>
<evidence type="ECO:0000256" key="3">
    <source>
        <dbReference type="ARBA" id="ARBA00022729"/>
    </source>
</evidence>
<keyword evidence="6" id="KW-0325">Glycoprotein</keyword>
<accession>A0ABD3AJP0</accession>
<gene>
    <name evidence="8" type="ORF">ACH5RR_010714</name>
</gene>
<dbReference type="EMBL" id="JBJUIK010000004">
    <property type="protein sequence ID" value="KAL3531392.1"/>
    <property type="molecule type" value="Genomic_DNA"/>
</dbReference>
<keyword evidence="2" id="KW-0433">Leucine-rich repeat</keyword>
<dbReference type="AlphaFoldDB" id="A0ABD3AJP0"/>
<dbReference type="InterPro" id="IPR032675">
    <property type="entry name" value="LRR_dom_sf"/>
</dbReference>
<keyword evidence="4" id="KW-0677">Repeat</keyword>
<keyword evidence="5" id="KW-0472">Membrane</keyword>
<protein>
    <recommendedName>
        <fullName evidence="7">Leucine-rich repeat-containing N-terminal plant-type domain-containing protein</fullName>
    </recommendedName>
</protein>
<dbReference type="Gene3D" id="3.80.10.10">
    <property type="entry name" value="Ribonuclease Inhibitor"/>
    <property type="match status" value="2"/>
</dbReference>
<name>A0ABD3AJP0_9GENT</name>
<dbReference type="InterPro" id="IPR053213">
    <property type="entry name" value="RLP29"/>
</dbReference>
<dbReference type="FunFam" id="3.80.10.10:FF:000041">
    <property type="entry name" value="LRR receptor-like serine/threonine-protein kinase ERECTA"/>
    <property type="match status" value="1"/>
</dbReference>
<sequence length="405" mass="44656">MMGFAEVTKIESLLIFFLLVQFSFLSHSILDPIDFLALQSIRKSLNDLPGSNYFASWDFTTDPCNFAGVYCDGDNVIALNLGDPRAGSPGLSGRLDPAIGKLSALAEFTVVPGRIIGPLPETLSQLKNLRFLAVSRNFISGQIPATLGQLRGLKTLDLSFNQLTGSIPWSVGALPALSNVILCHNRLSGPVPPFVSPILTRLDLKQNGLSGSFSPTSLPPSLQYLSLSWNRFNGPVDRLLIRLKQLNYLDLSLNQFTGCIPGILFTFPINNLQLQRNLFSGPVLPFNQVTIPTVDLSYNRLYGEISPLFSTVQNLYLNNNRFMGQVPNSLVDRLLSATIQILYLQHNYLTGININPTAEIPLSSSLCLQYNCMVLPLQTPCPLKAGKQKTRPTDQCIEWKGKTRN</sequence>
<dbReference type="InterPro" id="IPR001611">
    <property type="entry name" value="Leu-rich_rpt"/>
</dbReference>
<dbReference type="GO" id="GO:0016020">
    <property type="term" value="C:membrane"/>
    <property type="evidence" value="ECO:0007669"/>
    <property type="project" value="UniProtKB-SubCell"/>
</dbReference>
<feature type="domain" description="Leucine-rich repeat-containing N-terminal plant-type" evidence="7">
    <location>
        <begin position="34"/>
        <end position="72"/>
    </location>
</feature>
<evidence type="ECO:0000313" key="8">
    <source>
        <dbReference type="EMBL" id="KAL3531392.1"/>
    </source>
</evidence>
<dbReference type="Proteomes" id="UP001630127">
    <property type="component" value="Unassembled WGS sequence"/>
</dbReference>
<dbReference type="PANTHER" id="PTHR48009:SF4">
    <property type="entry name" value="LEUCINE-RICH REPEAT (LRR) FAMILY PROTEIN"/>
    <property type="match status" value="1"/>
</dbReference>
<keyword evidence="9" id="KW-1185">Reference proteome</keyword>
<reference evidence="8 9" key="1">
    <citation type="submission" date="2024-11" db="EMBL/GenBank/DDBJ databases">
        <title>A near-complete genome assembly of Cinchona calisaya.</title>
        <authorList>
            <person name="Lian D.C."/>
            <person name="Zhao X.W."/>
            <person name="Wei L."/>
        </authorList>
    </citation>
    <scope>NUCLEOTIDE SEQUENCE [LARGE SCALE GENOMIC DNA]</scope>
    <source>
        <tissue evidence="8">Nenye</tissue>
    </source>
</reference>
<evidence type="ECO:0000259" key="7">
    <source>
        <dbReference type="Pfam" id="PF08263"/>
    </source>
</evidence>